<evidence type="ECO:0000256" key="2">
    <source>
        <dbReference type="ARBA" id="ARBA00022630"/>
    </source>
</evidence>
<evidence type="ECO:0000313" key="8">
    <source>
        <dbReference type="Proteomes" id="UP000019384"/>
    </source>
</evidence>
<protein>
    <recommendedName>
        <fullName evidence="6">FAD/NAD(P)-binding domain-containing protein</fullName>
    </recommendedName>
</protein>
<proteinExistence type="inferred from homology"/>
<evidence type="ECO:0000256" key="5">
    <source>
        <dbReference type="SAM" id="MobiDB-lite"/>
    </source>
</evidence>
<evidence type="ECO:0000256" key="3">
    <source>
        <dbReference type="ARBA" id="ARBA00022827"/>
    </source>
</evidence>
<dbReference type="STRING" id="1382522.W6MI37"/>
<keyword evidence="4" id="KW-0560">Oxidoreductase</keyword>
<dbReference type="Pfam" id="PF07992">
    <property type="entry name" value="Pyr_redox_2"/>
    <property type="match status" value="1"/>
</dbReference>
<feature type="region of interest" description="Disordered" evidence="5">
    <location>
        <begin position="524"/>
        <end position="546"/>
    </location>
</feature>
<feature type="compositionally biased region" description="Acidic residues" evidence="5">
    <location>
        <begin position="300"/>
        <end position="309"/>
    </location>
</feature>
<feature type="region of interest" description="Disordered" evidence="5">
    <location>
        <begin position="281"/>
        <end position="320"/>
    </location>
</feature>
<dbReference type="Proteomes" id="UP000019384">
    <property type="component" value="Unassembled WGS sequence"/>
</dbReference>
<feature type="compositionally biased region" description="Basic and acidic residues" evidence="5">
    <location>
        <begin position="529"/>
        <end position="546"/>
    </location>
</feature>
<accession>W6MI37</accession>
<keyword evidence="2" id="KW-0285">Flavoprotein</keyword>
<dbReference type="AlphaFoldDB" id="W6MI37"/>
<evidence type="ECO:0000313" key="7">
    <source>
        <dbReference type="EMBL" id="CDK25776.1"/>
    </source>
</evidence>
<dbReference type="Gene3D" id="3.50.50.60">
    <property type="entry name" value="FAD/NAD(P)-binding domain"/>
    <property type="match status" value="2"/>
</dbReference>
<dbReference type="InterPro" id="IPR023753">
    <property type="entry name" value="FAD/NAD-binding_dom"/>
</dbReference>
<dbReference type="EMBL" id="HG793126">
    <property type="protein sequence ID" value="CDK25776.1"/>
    <property type="molecule type" value="Genomic_DNA"/>
</dbReference>
<reference evidence="7" key="1">
    <citation type="submission" date="2013-12" db="EMBL/GenBank/DDBJ databases">
        <authorList>
            <person name="Genoscope - CEA"/>
        </authorList>
    </citation>
    <scope>NUCLEOTIDE SEQUENCE</scope>
    <source>
        <strain evidence="7">CBS 1993</strain>
    </source>
</reference>
<sequence length="546" mass="61104">MASTDKTSTDTAASPRTVRILVVGVSFAGLAVTKALCKELETLAASKSLDDILPDRVEIILLDSKKGLINTYAAARALVDPDFAAKTYASLDQLNLPSYDSSYSLLHSETWKSKFKLEIELLDGWCYALFETHATIRNWEGDEFDLKFDYCVFATGVKRRYPFSPRGFTKNSYMEEMYKTTTDISHAGSVCIITEMGIQGVEAAAMIKDRFPEKKVTLCYTADSVPYLPKLTKAYANARANSKIKSEDLDSSVKLFEQAARKQLLEMGVDLKSNVTIEMRKKDSQSTVNDDNDNDYHQEDVEEDEEYEEGSPSSPHLQKPTAIYDAEGNRIDADMYLWCTKKLPNVSALRKSKLSHCVSPITSEIIVNEEARVSPYKTIFSLGECSTLDRVIERHSVYNIWPASITLSGKVICGRLVATNIIKSILGFPLLTVSDFDRLVEPADLENGMVYVSQNEQGEDINLLNRFIIALGSKRCVSLEISVGEVRVNDEEDLKTINDFKTGLLSRLLGIDFDLLHENDDNNDAAADDDSKYDETDELAREMEKL</sequence>
<keyword evidence="3" id="KW-0274">FAD</keyword>
<dbReference type="GeneID" id="34519175"/>
<dbReference type="RefSeq" id="XP_022457787.1">
    <property type="nucleotide sequence ID" value="XM_022603958.1"/>
</dbReference>
<organism evidence="7 8">
    <name type="scientific">Kuraishia capsulata CBS 1993</name>
    <dbReference type="NCBI Taxonomy" id="1382522"/>
    <lineage>
        <taxon>Eukaryota</taxon>
        <taxon>Fungi</taxon>
        <taxon>Dikarya</taxon>
        <taxon>Ascomycota</taxon>
        <taxon>Saccharomycotina</taxon>
        <taxon>Pichiomycetes</taxon>
        <taxon>Pichiales</taxon>
        <taxon>Pichiaceae</taxon>
        <taxon>Kuraishia</taxon>
    </lineage>
</organism>
<name>W6MI37_9ASCO</name>
<dbReference type="SUPFAM" id="SSF51905">
    <property type="entry name" value="FAD/NAD(P)-binding domain"/>
    <property type="match status" value="1"/>
</dbReference>
<dbReference type="OrthoDB" id="202203at2759"/>
<comment type="similarity">
    <text evidence="1">Belongs to the FAD-dependent oxidoreductase family.</text>
</comment>
<evidence type="ECO:0000256" key="4">
    <source>
        <dbReference type="ARBA" id="ARBA00023002"/>
    </source>
</evidence>
<dbReference type="GO" id="GO:0050660">
    <property type="term" value="F:flavin adenine dinucleotide binding"/>
    <property type="evidence" value="ECO:0007669"/>
    <property type="project" value="TreeGrafter"/>
</dbReference>
<evidence type="ECO:0000256" key="1">
    <source>
        <dbReference type="ARBA" id="ARBA00006442"/>
    </source>
</evidence>
<dbReference type="HOGENOM" id="CLU_498799_0_0_1"/>
<keyword evidence="8" id="KW-1185">Reference proteome</keyword>
<dbReference type="GO" id="GO:0005737">
    <property type="term" value="C:cytoplasm"/>
    <property type="evidence" value="ECO:0007669"/>
    <property type="project" value="TreeGrafter"/>
</dbReference>
<feature type="domain" description="FAD/NAD(P)-binding" evidence="6">
    <location>
        <begin position="79"/>
        <end position="393"/>
    </location>
</feature>
<gene>
    <name evidence="7" type="ORF">KUCA_T00001746001</name>
</gene>
<evidence type="ECO:0000259" key="6">
    <source>
        <dbReference type="Pfam" id="PF07992"/>
    </source>
</evidence>
<reference evidence="7" key="2">
    <citation type="submission" date="2014-02" db="EMBL/GenBank/DDBJ databases">
        <title>Complete DNA sequence of /Kuraishia capsulata/ illustrates novel genomic features among budding yeasts (/Saccharomycotina/).</title>
        <authorList>
            <person name="Morales L."/>
            <person name="Noel B."/>
            <person name="Porcel B."/>
            <person name="Marcet-Houben M."/>
            <person name="Hullo M-F."/>
            <person name="Sacerdot C."/>
            <person name="Tekaia F."/>
            <person name="Leh-Louis V."/>
            <person name="Despons L."/>
            <person name="Khanna V."/>
            <person name="Aury J-M."/>
            <person name="Barbe V."/>
            <person name="Couloux A."/>
            <person name="Labadie K."/>
            <person name="Pelletier E."/>
            <person name="Souciet J-L."/>
            <person name="Boekhout T."/>
            <person name="Gabaldon T."/>
            <person name="Wincker P."/>
            <person name="Dujon B."/>
        </authorList>
    </citation>
    <scope>NUCLEOTIDE SEQUENCE</scope>
    <source>
        <strain evidence="7">CBS 1993</strain>
    </source>
</reference>
<dbReference type="InterPro" id="IPR036188">
    <property type="entry name" value="FAD/NAD-bd_sf"/>
</dbReference>
<dbReference type="GO" id="GO:0004174">
    <property type="term" value="F:electron-transferring-flavoprotein dehydrogenase activity"/>
    <property type="evidence" value="ECO:0007669"/>
    <property type="project" value="TreeGrafter"/>
</dbReference>
<dbReference type="PANTHER" id="PTHR43735">
    <property type="entry name" value="APOPTOSIS-INDUCING FACTOR 1"/>
    <property type="match status" value="1"/>
</dbReference>
<dbReference type="PANTHER" id="PTHR43735:SF3">
    <property type="entry name" value="FERROPTOSIS SUPPRESSOR PROTEIN 1"/>
    <property type="match status" value="1"/>
</dbReference>